<dbReference type="KEGG" id="bsed:DN745_07685"/>
<dbReference type="Proteomes" id="UP000249799">
    <property type="component" value="Chromosome"/>
</dbReference>
<dbReference type="Pfam" id="PF01497">
    <property type="entry name" value="Peripla_BP_2"/>
    <property type="match status" value="1"/>
</dbReference>
<dbReference type="NCBIfam" id="NF038402">
    <property type="entry name" value="TroA_like"/>
    <property type="match status" value="1"/>
</dbReference>
<keyword evidence="1" id="KW-0732">Signal</keyword>
<evidence type="ECO:0000256" key="1">
    <source>
        <dbReference type="ARBA" id="ARBA00022729"/>
    </source>
</evidence>
<organism evidence="2 3">
    <name type="scientific">Bradymonas sediminis</name>
    <dbReference type="NCBI Taxonomy" id="1548548"/>
    <lineage>
        <taxon>Bacteria</taxon>
        <taxon>Deltaproteobacteria</taxon>
        <taxon>Bradymonadales</taxon>
        <taxon>Bradymonadaceae</taxon>
        <taxon>Bradymonas</taxon>
    </lineage>
</organism>
<dbReference type="PROSITE" id="PS50983">
    <property type="entry name" value="FE_B12_PBP"/>
    <property type="match status" value="1"/>
</dbReference>
<dbReference type="OrthoDB" id="9787830at2"/>
<reference evidence="2 3" key="1">
    <citation type="submission" date="2018-06" db="EMBL/GenBank/DDBJ databases">
        <title>Lujinxingia sediminis gen. nov. sp. nov., a new facultative anaerobic member of the class Deltaproteobacteria, and proposal of Lujinxingaceae fam. nov.</title>
        <authorList>
            <person name="Guo L.-Y."/>
            <person name="Li C.-M."/>
            <person name="Wang S."/>
            <person name="Du Z.-J."/>
        </authorList>
    </citation>
    <scope>NUCLEOTIDE SEQUENCE [LARGE SCALE GENOMIC DNA]</scope>
    <source>
        <strain evidence="2 3">FA350</strain>
    </source>
</reference>
<gene>
    <name evidence="2" type="ORF">DN745_07685</name>
</gene>
<dbReference type="Gene3D" id="3.40.50.1980">
    <property type="entry name" value="Nitrogenase molybdenum iron protein domain"/>
    <property type="match status" value="2"/>
</dbReference>
<dbReference type="CDD" id="cd01144">
    <property type="entry name" value="BtuF"/>
    <property type="match status" value="1"/>
</dbReference>
<protein>
    <submittedName>
        <fullName evidence="2">ABC transporter substrate-binding protein</fullName>
    </submittedName>
</protein>
<dbReference type="InterPro" id="IPR054828">
    <property type="entry name" value="Vit_B12_bind_prot"/>
</dbReference>
<dbReference type="InterPro" id="IPR051030">
    <property type="entry name" value="Vitamin_B12-ABC_binding"/>
</dbReference>
<dbReference type="EMBL" id="CP030032">
    <property type="protein sequence ID" value="AWV89228.1"/>
    <property type="molecule type" value="Genomic_DNA"/>
</dbReference>
<accession>A0A2Z4FKJ7</accession>
<dbReference type="InterPro" id="IPR002491">
    <property type="entry name" value="ABC_transptr_periplasmic_BD"/>
</dbReference>
<dbReference type="PANTHER" id="PTHR42860:SF2">
    <property type="entry name" value="BLL4160 PROTEIN"/>
    <property type="match status" value="1"/>
</dbReference>
<name>A0A2Z4FKJ7_9DELT</name>
<sequence>MRIFSHTCSNTEIVCALGFGDCLVGVDDDSDYPPEVVQKLPKAGRDLDLQVDEVRGLKPDLVLSSLTVPGHEKVVAELESTGLEILVCDPISLDDIYADIRRIARRLGVPERAEALVASMQAAMPVVQVEHARPKILVEWWPKPVIAPAKDSWVTDLIARAGGVNPWGAEALRSQPLTLERVQQAAPDIIVMSWCGVKVAKYRPELVRRRDGYADIPAVKNDRIFAISEEFLGRPGPRVVQGYRKLREAILAVSTGVPIGTHKT</sequence>
<evidence type="ECO:0000313" key="3">
    <source>
        <dbReference type="Proteomes" id="UP000249799"/>
    </source>
</evidence>
<dbReference type="AlphaFoldDB" id="A0A2Z4FKJ7"/>
<dbReference type="SUPFAM" id="SSF53807">
    <property type="entry name" value="Helical backbone' metal receptor"/>
    <property type="match status" value="1"/>
</dbReference>
<keyword evidence="3" id="KW-1185">Reference proteome</keyword>
<dbReference type="RefSeq" id="WP_111333551.1">
    <property type="nucleotide sequence ID" value="NZ_CP030032.1"/>
</dbReference>
<dbReference type="PANTHER" id="PTHR42860">
    <property type="entry name" value="VITAMIN B12-BINDING PROTEIN"/>
    <property type="match status" value="1"/>
</dbReference>
<evidence type="ECO:0000313" key="2">
    <source>
        <dbReference type="EMBL" id="AWV89228.1"/>
    </source>
</evidence>
<proteinExistence type="predicted"/>